<dbReference type="STRING" id="304371.MCP_2504"/>
<dbReference type="OrthoDB" id="104532at2157"/>
<protein>
    <recommendedName>
        <fullName evidence="1">AraC effector-binding domain-containing protein</fullName>
    </recommendedName>
</protein>
<sequence length="154" mass="16714">MFTKCEIKDKPAQPIMSIRMRTAVQELPNVLGKAFGDVAMAIGQQGQQPGGPPFVAYYNMDMQDLDIEVGFPVAKKLQAKGDVKPGEIPAGKVATTVYTGPYGDGMKEAYEALSKLVEEKGLAPTGVVYEIYFNSPMDTPPEKLQTQIVFPLKG</sequence>
<dbReference type="PANTHER" id="PTHR40055">
    <property type="entry name" value="TRANSCRIPTIONAL REGULATOR YGIV-RELATED"/>
    <property type="match status" value="1"/>
</dbReference>
<dbReference type="Pfam" id="PF06445">
    <property type="entry name" value="GyrI-like"/>
    <property type="match status" value="1"/>
</dbReference>
<dbReference type="InterPro" id="IPR010499">
    <property type="entry name" value="AraC_E-bd"/>
</dbReference>
<dbReference type="InParanoid" id="D1Z1K4"/>
<dbReference type="InterPro" id="IPR050908">
    <property type="entry name" value="SmbC-like"/>
</dbReference>
<name>D1Z1K4_METPS</name>
<dbReference type="AlphaFoldDB" id="D1Z1K4"/>
<dbReference type="eggNOG" id="arCOG03200">
    <property type="taxonomic scope" value="Archaea"/>
</dbReference>
<dbReference type="GeneID" id="8682258"/>
<dbReference type="RefSeq" id="WP_012901250.1">
    <property type="nucleotide sequence ID" value="NC_013665.1"/>
</dbReference>
<reference evidence="3" key="3">
    <citation type="journal article" date="2011" name="PLoS ONE">
        <title>Genome sequence of a mesophilic hydrogenotrophic methanogen Methanocella paludicola, the first cultivated representative of the order Methanocellales.</title>
        <authorList>
            <person name="Sakai S."/>
            <person name="Takaki Y."/>
            <person name="Shimamura S."/>
            <person name="Sekine M."/>
            <person name="Tajima T."/>
            <person name="Kosugi H."/>
            <person name="Ichikawa N."/>
            <person name="Tasumi E."/>
            <person name="Hiraki A.T."/>
            <person name="Shimizu A."/>
            <person name="Kato Y."/>
            <person name="Nishiko R."/>
            <person name="Mori K."/>
            <person name="Fujita N."/>
            <person name="Imachi H."/>
            <person name="Takai K."/>
        </authorList>
    </citation>
    <scope>NUCLEOTIDE SEQUENCE [LARGE SCALE GENOMIC DNA]</scope>
    <source>
        <strain evidence="3">DSM 17711 / JCM 13418 / NBRC 101707 / SANAE</strain>
    </source>
</reference>
<gene>
    <name evidence="2" type="ordered locus">MCP_2504</name>
</gene>
<reference evidence="2 3" key="2">
    <citation type="journal article" date="2008" name="Int. J. Syst. Evol. Microbiol.">
        <title>Methanocella paludicola gen. nov., sp. nov., a methane-producing archaeon, the first isolate of the lineage 'Rice Cluster I', and proposal of the new archaeal order Methanocellales ord. nov.</title>
        <authorList>
            <person name="Sakai S."/>
            <person name="Imachi H."/>
            <person name="Hanada S."/>
            <person name="Ohashi A."/>
            <person name="Harada H."/>
            <person name="Kamagata Y."/>
        </authorList>
    </citation>
    <scope>NUCLEOTIDE SEQUENCE [LARGE SCALE GENOMIC DNA]</scope>
    <source>
        <strain evidence="3">DSM 17711 / JCM 13418 / NBRC 101707 / SANAE</strain>
    </source>
</reference>
<dbReference type="PANTHER" id="PTHR40055:SF1">
    <property type="entry name" value="TRANSCRIPTIONAL REGULATOR YGIV-RELATED"/>
    <property type="match status" value="1"/>
</dbReference>
<accession>D1Z1K4</accession>
<evidence type="ECO:0000259" key="1">
    <source>
        <dbReference type="SMART" id="SM00871"/>
    </source>
</evidence>
<proteinExistence type="predicted"/>
<dbReference type="SMART" id="SM00871">
    <property type="entry name" value="AraC_E_bind"/>
    <property type="match status" value="1"/>
</dbReference>
<dbReference type="Proteomes" id="UP000001882">
    <property type="component" value="Chromosome"/>
</dbReference>
<keyword evidence="3" id="KW-1185">Reference proteome</keyword>
<dbReference type="InterPro" id="IPR029442">
    <property type="entry name" value="GyrI-like"/>
</dbReference>
<organism evidence="2 3">
    <name type="scientific">Methanocella paludicola (strain DSM 17711 / JCM 13418 / NBRC 101707 / SANAE)</name>
    <dbReference type="NCBI Taxonomy" id="304371"/>
    <lineage>
        <taxon>Archaea</taxon>
        <taxon>Methanobacteriati</taxon>
        <taxon>Methanobacteriota</taxon>
        <taxon>Stenosarchaea group</taxon>
        <taxon>Methanomicrobia</taxon>
        <taxon>Methanocellales</taxon>
        <taxon>Methanocellaceae</taxon>
        <taxon>Methanocella</taxon>
    </lineage>
</organism>
<evidence type="ECO:0000313" key="3">
    <source>
        <dbReference type="Proteomes" id="UP000001882"/>
    </source>
</evidence>
<dbReference type="KEGG" id="mpd:MCP_2504"/>
<dbReference type="SUPFAM" id="SSF55136">
    <property type="entry name" value="Probable bacterial effector-binding domain"/>
    <property type="match status" value="1"/>
</dbReference>
<dbReference type="Gene3D" id="3.20.80.10">
    <property type="entry name" value="Regulatory factor, effector binding domain"/>
    <property type="match status" value="1"/>
</dbReference>
<feature type="domain" description="AraC effector-binding" evidence="1">
    <location>
        <begin position="3"/>
        <end position="153"/>
    </location>
</feature>
<evidence type="ECO:0000313" key="2">
    <source>
        <dbReference type="EMBL" id="BAI62576.1"/>
    </source>
</evidence>
<dbReference type="EMBL" id="AP011532">
    <property type="protein sequence ID" value="BAI62576.1"/>
    <property type="molecule type" value="Genomic_DNA"/>
</dbReference>
<dbReference type="InterPro" id="IPR011256">
    <property type="entry name" value="Reg_factor_effector_dom_sf"/>
</dbReference>
<reference evidence="2 3" key="1">
    <citation type="journal article" date="2007" name="Appl. Environ. Microbiol.">
        <title>Isolation of key methanogens for global methane emission from rice paddy fields: a novel isolate affiliated with the clone cluster rice cluster I.</title>
        <authorList>
            <person name="Sakai S."/>
            <person name="Imachi H."/>
            <person name="Sekiguchi Y."/>
            <person name="Ohashi A."/>
            <person name="Harada H."/>
            <person name="Kamagata Y."/>
        </authorList>
    </citation>
    <scope>NUCLEOTIDE SEQUENCE [LARGE SCALE GENOMIC DNA]</scope>
    <source>
        <strain evidence="3">DSM 17711 / JCM 13418 / NBRC 101707 / SANAE</strain>
    </source>
</reference>